<evidence type="ECO:0000313" key="2">
    <source>
        <dbReference type="EMBL" id="KIN93867.1"/>
    </source>
</evidence>
<evidence type="ECO:0000313" key="3">
    <source>
        <dbReference type="Proteomes" id="UP000054217"/>
    </source>
</evidence>
<feature type="non-terminal residue" evidence="2">
    <location>
        <position position="1"/>
    </location>
</feature>
<evidence type="ECO:0000259" key="1">
    <source>
        <dbReference type="Pfam" id="PF13358"/>
    </source>
</evidence>
<dbReference type="InterPro" id="IPR036397">
    <property type="entry name" value="RNaseH_sf"/>
</dbReference>
<dbReference type="AlphaFoldDB" id="A0A0C3I9W6"/>
<sequence length="70" mass="7964">LVYLPPYSPDLNPIEECFLYLKAYICHHGNQFHAIIESGDKTLPYLFLYGALDTVTPEAVCGWFHNAGYL</sequence>
<reference evidence="2 3" key="1">
    <citation type="submission" date="2014-04" db="EMBL/GenBank/DDBJ databases">
        <authorList>
            <consortium name="DOE Joint Genome Institute"/>
            <person name="Kuo A."/>
            <person name="Kohler A."/>
            <person name="Costa M.D."/>
            <person name="Nagy L.G."/>
            <person name="Floudas D."/>
            <person name="Copeland A."/>
            <person name="Barry K.W."/>
            <person name="Cichocki N."/>
            <person name="Veneault-Fourrey C."/>
            <person name="LaButti K."/>
            <person name="Lindquist E.A."/>
            <person name="Lipzen A."/>
            <person name="Lundell T."/>
            <person name="Morin E."/>
            <person name="Murat C."/>
            <person name="Sun H."/>
            <person name="Tunlid A."/>
            <person name="Henrissat B."/>
            <person name="Grigoriev I.V."/>
            <person name="Hibbett D.S."/>
            <person name="Martin F."/>
            <person name="Nordberg H.P."/>
            <person name="Cantor M.N."/>
            <person name="Hua S.X."/>
        </authorList>
    </citation>
    <scope>NUCLEOTIDE SEQUENCE [LARGE SCALE GENOMIC DNA]</scope>
    <source>
        <strain evidence="2 3">Marx 270</strain>
    </source>
</reference>
<reference evidence="3" key="2">
    <citation type="submission" date="2015-01" db="EMBL/GenBank/DDBJ databases">
        <title>Evolutionary Origins and Diversification of the Mycorrhizal Mutualists.</title>
        <authorList>
            <consortium name="DOE Joint Genome Institute"/>
            <consortium name="Mycorrhizal Genomics Consortium"/>
            <person name="Kohler A."/>
            <person name="Kuo A."/>
            <person name="Nagy L.G."/>
            <person name="Floudas D."/>
            <person name="Copeland A."/>
            <person name="Barry K.W."/>
            <person name="Cichocki N."/>
            <person name="Veneault-Fourrey C."/>
            <person name="LaButti K."/>
            <person name="Lindquist E.A."/>
            <person name="Lipzen A."/>
            <person name="Lundell T."/>
            <person name="Morin E."/>
            <person name="Murat C."/>
            <person name="Riley R."/>
            <person name="Ohm R."/>
            <person name="Sun H."/>
            <person name="Tunlid A."/>
            <person name="Henrissat B."/>
            <person name="Grigoriev I.V."/>
            <person name="Hibbett D.S."/>
            <person name="Martin F."/>
        </authorList>
    </citation>
    <scope>NUCLEOTIDE SEQUENCE [LARGE SCALE GENOMIC DNA]</scope>
    <source>
        <strain evidence="3">Marx 270</strain>
    </source>
</reference>
<dbReference type="GO" id="GO:0003676">
    <property type="term" value="F:nucleic acid binding"/>
    <property type="evidence" value="ECO:0007669"/>
    <property type="project" value="InterPro"/>
</dbReference>
<dbReference type="InterPro" id="IPR038717">
    <property type="entry name" value="Tc1-like_DDE_dom"/>
</dbReference>
<gene>
    <name evidence="2" type="ORF">M404DRAFT_169991</name>
</gene>
<keyword evidence="3" id="KW-1185">Reference proteome</keyword>
<feature type="domain" description="Tc1-like transposase DDE" evidence="1">
    <location>
        <begin position="1"/>
        <end position="27"/>
    </location>
</feature>
<dbReference type="OrthoDB" id="2266637at2759"/>
<dbReference type="EMBL" id="KN832129">
    <property type="protein sequence ID" value="KIN93867.1"/>
    <property type="molecule type" value="Genomic_DNA"/>
</dbReference>
<proteinExistence type="predicted"/>
<name>A0A0C3I9W6_PISTI</name>
<dbReference type="Proteomes" id="UP000054217">
    <property type="component" value="Unassembled WGS sequence"/>
</dbReference>
<dbReference type="Gene3D" id="3.30.420.10">
    <property type="entry name" value="Ribonuclease H-like superfamily/Ribonuclease H"/>
    <property type="match status" value="1"/>
</dbReference>
<dbReference type="InParanoid" id="A0A0C3I9W6"/>
<accession>A0A0C3I9W6</accession>
<organism evidence="2 3">
    <name type="scientific">Pisolithus tinctorius Marx 270</name>
    <dbReference type="NCBI Taxonomy" id="870435"/>
    <lineage>
        <taxon>Eukaryota</taxon>
        <taxon>Fungi</taxon>
        <taxon>Dikarya</taxon>
        <taxon>Basidiomycota</taxon>
        <taxon>Agaricomycotina</taxon>
        <taxon>Agaricomycetes</taxon>
        <taxon>Agaricomycetidae</taxon>
        <taxon>Boletales</taxon>
        <taxon>Sclerodermatineae</taxon>
        <taxon>Pisolithaceae</taxon>
        <taxon>Pisolithus</taxon>
    </lineage>
</organism>
<dbReference type="HOGENOM" id="CLU_056788_12_1_1"/>
<protein>
    <recommendedName>
        <fullName evidence="1">Tc1-like transposase DDE domain-containing protein</fullName>
    </recommendedName>
</protein>
<dbReference type="Pfam" id="PF13358">
    <property type="entry name" value="DDE_3"/>
    <property type="match status" value="1"/>
</dbReference>